<dbReference type="PANTHER" id="PTHR43525:SF1">
    <property type="entry name" value="PROTEIN MALY"/>
    <property type="match status" value="1"/>
</dbReference>
<feature type="domain" description="Aminotransferase class I/classII large" evidence="6">
    <location>
        <begin position="37"/>
        <end position="382"/>
    </location>
</feature>
<organism evidence="7 8">
    <name type="scientific">Salirhabdus euzebyi</name>
    <dbReference type="NCBI Taxonomy" id="394506"/>
    <lineage>
        <taxon>Bacteria</taxon>
        <taxon>Bacillati</taxon>
        <taxon>Bacillota</taxon>
        <taxon>Bacilli</taxon>
        <taxon>Bacillales</taxon>
        <taxon>Bacillaceae</taxon>
        <taxon>Salirhabdus</taxon>
    </lineage>
</organism>
<dbReference type="CDD" id="cd00609">
    <property type="entry name" value="AAT_like"/>
    <property type="match status" value="1"/>
</dbReference>
<evidence type="ECO:0000313" key="7">
    <source>
        <dbReference type="EMBL" id="MBB6453415.1"/>
    </source>
</evidence>
<evidence type="ECO:0000256" key="3">
    <source>
        <dbReference type="ARBA" id="ARBA00022898"/>
    </source>
</evidence>
<dbReference type="InterPro" id="IPR004839">
    <property type="entry name" value="Aminotransferase_I/II_large"/>
</dbReference>
<comment type="cofactor">
    <cofactor evidence="1">
        <name>pyridoxal 5'-phosphate</name>
        <dbReference type="ChEBI" id="CHEBI:597326"/>
    </cofactor>
</comment>
<accession>A0A841Q4U6</accession>
<dbReference type="Proteomes" id="UP000581688">
    <property type="component" value="Unassembled WGS sequence"/>
</dbReference>
<evidence type="ECO:0000256" key="5">
    <source>
        <dbReference type="ARBA" id="ARBA00037974"/>
    </source>
</evidence>
<evidence type="ECO:0000313" key="8">
    <source>
        <dbReference type="Proteomes" id="UP000581688"/>
    </source>
</evidence>
<sequence length="387" mass="44839">MGDFQKKVDRINTRSVKWDLTEKIFKDKEVLPMWVADMDFPAPKEVQQAIINRAQHNLYGYTITDNTLNEAITYWMQKRHNWKIAPEWITYSPGVVTSLHMIVQALTKEADKILIQTPIYPPFYAAVENHGRKVVKNPLLLNGDKYEIDFTDFEQKIKDKDLTMFILCNPHNPVGRVWTREELTKMAQICMRHNVLIVSDEIHSDLIFSSHKHIPIATISDQIGENVITCHSPSKTFNLAGLQASYIITTDRRKKLKIDNQLMNQGFHLLNTFGITAMEAAYKHGEKWLHRLIEILEENKRYVIETIHSHTRKIKVFDSEGTYLLWIDCRELGLEPQELKQFFRTKAKIGLNDGYTFGKEGEGFMRINIACPKEIVVEGVNRILGAL</sequence>
<dbReference type="PANTHER" id="PTHR43525">
    <property type="entry name" value="PROTEIN MALY"/>
    <property type="match status" value="1"/>
</dbReference>
<dbReference type="GO" id="GO:0030170">
    <property type="term" value="F:pyridoxal phosphate binding"/>
    <property type="evidence" value="ECO:0007669"/>
    <property type="project" value="InterPro"/>
</dbReference>
<dbReference type="InterPro" id="IPR015422">
    <property type="entry name" value="PyrdxlP-dep_Trfase_small"/>
</dbReference>
<evidence type="ECO:0000256" key="4">
    <source>
        <dbReference type="ARBA" id="ARBA00023239"/>
    </source>
</evidence>
<dbReference type="InterPro" id="IPR015421">
    <property type="entry name" value="PyrdxlP-dep_Trfase_major"/>
</dbReference>
<proteinExistence type="inferred from homology"/>
<evidence type="ECO:0000256" key="1">
    <source>
        <dbReference type="ARBA" id="ARBA00001933"/>
    </source>
</evidence>
<comment type="similarity">
    <text evidence="5">Belongs to the class-II pyridoxal-phosphate-dependent aminotransferase family. MalY/PatB cystathionine beta-lyase subfamily.</text>
</comment>
<gene>
    <name evidence="7" type="ORF">HNQ94_001864</name>
</gene>
<keyword evidence="4 7" id="KW-0456">Lyase</keyword>
<keyword evidence="3" id="KW-0663">Pyridoxal phosphate</keyword>
<comment type="caution">
    <text evidence="7">The sequence shown here is derived from an EMBL/GenBank/DDBJ whole genome shotgun (WGS) entry which is preliminary data.</text>
</comment>
<dbReference type="Gene3D" id="3.40.640.10">
    <property type="entry name" value="Type I PLP-dependent aspartate aminotransferase-like (Major domain)"/>
    <property type="match status" value="1"/>
</dbReference>
<dbReference type="AlphaFoldDB" id="A0A841Q4U6"/>
<dbReference type="RefSeq" id="WP_174497826.1">
    <property type="nucleotide sequence ID" value="NZ_CADDWK010000020.1"/>
</dbReference>
<keyword evidence="8" id="KW-1185">Reference proteome</keyword>
<dbReference type="GO" id="GO:0047804">
    <property type="term" value="F:cysteine-S-conjugate beta-lyase activity"/>
    <property type="evidence" value="ECO:0007669"/>
    <property type="project" value="UniProtKB-EC"/>
</dbReference>
<name>A0A841Q4U6_9BACI</name>
<evidence type="ECO:0000256" key="2">
    <source>
        <dbReference type="ARBA" id="ARBA00012224"/>
    </source>
</evidence>
<dbReference type="EC" id="4.4.1.13" evidence="2"/>
<dbReference type="Gene3D" id="3.90.1150.10">
    <property type="entry name" value="Aspartate Aminotransferase, domain 1"/>
    <property type="match status" value="1"/>
</dbReference>
<dbReference type="Pfam" id="PF00155">
    <property type="entry name" value="Aminotran_1_2"/>
    <property type="match status" value="1"/>
</dbReference>
<reference evidence="7 8" key="1">
    <citation type="submission" date="2020-08" db="EMBL/GenBank/DDBJ databases">
        <title>Genomic Encyclopedia of Type Strains, Phase IV (KMG-IV): sequencing the most valuable type-strain genomes for metagenomic binning, comparative biology and taxonomic classification.</title>
        <authorList>
            <person name="Goeker M."/>
        </authorList>
    </citation>
    <scope>NUCLEOTIDE SEQUENCE [LARGE SCALE GENOMIC DNA]</scope>
    <source>
        <strain evidence="7 8">DSM 19612</strain>
    </source>
</reference>
<dbReference type="NCBIfam" id="TIGR04350">
    <property type="entry name" value="C_S_lyase_PatB"/>
    <property type="match status" value="1"/>
</dbReference>
<dbReference type="EMBL" id="JACHGH010000005">
    <property type="protein sequence ID" value="MBB6453415.1"/>
    <property type="molecule type" value="Genomic_DNA"/>
</dbReference>
<dbReference type="InterPro" id="IPR051798">
    <property type="entry name" value="Class-II_PLP-Dep_Aminotrans"/>
</dbReference>
<dbReference type="InterPro" id="IPR015424">
    <property type="entry name" value="PyrdxlP-dep_Trfase"/>
</dbReference>
<dbReference type="SUPFAM" id="SSF53383">
    <property type="entry name" value="PLP-dependent transferases"/>
    <property type="match status" value="1"/>
</dbReference>
<evidence type="ECO:0000259" key="6">
    <source>
        <dbReference type="Pfam" id="PF00155"/>
    </source>
</evidence>
<protein>
    <recommendedName>
        <fullName evidence="2">cysteine-S-conjugate beta-lyase</fullName>
        <ecNumber evidence="2">4.4.1.13</ecNumber>
    </recommendedName>
</protein>
<dbReference type="InterPro" id="IPR027619">
    <property type="entry name" value="C-S_lyase_PatB-like"/>
</dbReference>